<comment type="pathway">
    <text evidence="1 7">Cell wall biogenesis; peptidoglycan biosynthesis.</text>
</comment>
<dbReference type="PIRSF" id="PIRSF029342">
    <property type="entry name" value="UCP029342_ErfK/YbiS/YcfS/YnhG"/>
    <property type="match status" value="1"/>
</dbReference>
<dbReference type="PROSITE" id="PS52029">
    <property type="entry name" value="LD_TPASE"/>
    <property type="match status" value="1"/>
</dbReference>
<dbReference type="Pfam" id="PF01471">
    <property type="entry name" value="PG_binding_1"/>
    <property type="match status" value="1"/>
</dbReference>
<dbReference type="UniPathway" id="UPA00219"/>
<dbReference type="InterPro" id="IPR036366">
    <property type="entry name" value="PGBDSf"/>
</dbReference>
<gene>
    <name evidence="10" type="ORF">GGR23_003919</name>
</gene>
<evidence type="ECO:0000313" key="10">
    <source>
        <dbReference type="EMBL" id="MBB4066701.1"/>
    </source>
</evidence>
<evidence type="ECO:0000256" key="5">
    <source>
        <dbReference type="ARBA" id="ARBA00022984"/>
    </source>
</evidence>
<evidence type="ECO:0000256" key="7">
    <source>
        <dbReference type="PROSITE-ProRule" id="PRU01373"/>
    </source>
</evidence>
<dbReference type="NCBIfam" id="NF004786">
    <property type="entry name" value="PRK06132.1-3"/>
    <property type="match status" value="1"/>
</dbReference>
<dbReference type="InterPro" id="IPR002477">
    <property type="entry name" value="Peptidoglycan-bd-like"/>
</dbReference>
<keyword evidence="5 7" id="KW-0573">Peptidoglycan synthesis</keyword>
<dbReference type="GO" id="GO:0016740">
    <property type="term" value="F:transferase activity"/>
    <property type="evidence" value="ECO:0007669"/>
    <property type="project" value="UniProtKB-KW"/>
</dbReference>
<evidence type="ECO:0000256" key="3">
    <source>
        <dbReference type="ARBA" id="ARBA00022679"/>
    </source>
</evidence>
<evidence type="ECO:0000259" key="9">
    <source>
        <dbReference type="PROSITE" id="PS52029"/>
    </source>
</evidence>
<comment type="caution">
    <text evidence="10">The sequence shown here is derived from an EMBL/GenBank/DDBJ whole genome shotgun (WGS) entry which is preliminary data.</text>
</comment>
<dbReference type="Proteomes" id="UP000528286">
    <property type="component" value="Unassembled WGS sequence"/>
</dbReference>
<dbReference type="GO" id="GO:0071972">
    <property type="term" value="F:peptidoglycan L,D-transpeptidase activity"/>
    <property type="evidence" value="ECO:0007669"/>
    <property type="project" value="TreeGrafter"/>
</dbReference>
<dbReference type="NCBIfam" id="NF004785">
    <property type="entry name" value="PRK06132.1-2"/>
    <property type="match status" value="1"/>
</dbReference>
<dbReference type="InterPro" id="IPR005490">
    <property type="entry name" value="LD_TPept_cat_dom"/>
</dbReference>
<evidence type="ECO:0000256" key="8">
    <source>
        <dbReference type="SAM" id="SignalP"/>
    </source>
</evidence>
<dbReference type="InterPro" id="IPR036365">
    <property type="entry name" value="PGBD-like_sf"/>
</dbReference>
<feature type="active site" description="Proton donor/acceptor" evidence="7">
    <location>
        <position position="99"/>
    </location>
</feature>
<proteinExistence type="inferred from homology"/>
<dbReference type="PANTHER" id="PTHR30582:SF2">
    <property type="entry name" value="L,D-TRANSPEPTIDASE YCIB-RELATED"/>
    <property type="match status" value="1"/>
</dbReference>
<dbReference type="CDD" id="cd16913">
    <property type="entry name" value="YkuD_like"/>
    <property type="match status" value="1"/>
</dbReference>
<feature type="domain" description="L,D-TPase catalytic" evidence="9">
    <location>
        <begin position="27"/>
        <end position="137"/>
    </location>
</feature>
<keyword evidence="4 7" id="KW-0133">Cell shape</keyword>
<dbReference type="EMBL" id="JACIEZ010000011">
    <property type="protein sequence ID" value="MBB4066701.1"/>
    <property type="molecule type" value="Genomic_DNA"/>
</dbReference>
<dbReference type="InterPro" id="IPR016915">
    <property type="entry name" value="UCP029342"/>
</dbReference>
<reference evidence="10 11" key="1">
    <citation type="submission" date="2020-08" db="EMBL/GenBank/DDBJ databases">
        <title>Genomic Encyclopedia of Type Strains, Phase IV (KMG-IV): sequencing the most valuable type-strain genomes for metagenomic binning, comparative biology and taxonomic classification.</title>
        <authorList>
            <person name="Goeker M."/>
        </authorList>
    </citation>
    <scope>NUCLEOTIDE SEQUENCE [LARGE SCALE GENOMIC DNA]</scope>
    <source>
        <strain evidence="10 11">DSM 29853</strain>
    </source>
</reference>
<dbReference type="PANTHER" id="PTHR30582">
    <property type="entry name" value="L,D-TRANSPEPTIDASE"/>
    <property type="match status" value="1"/>
</dbReference>
<dbReference type="RefSeq" id="WP_183367965.1">
    <property type="nucleotide sequence ID" value="NZ_JACIEZ010000011.1"/>
</dbReference>
<dbReference type="GO" id="GO:0071555">
    <property type="term" value="P:cell wall organization"/>
    <property type="evidence" value="ECO:0007669"/>
    <property type="project" value="UniProtKB-UniRule"/>
</dbReference>
<dbReference type="InterPro" id="IPR050979">
    <property type="entry name" value="LD-transpeptidase"/>
</dbReference>
<evidence type="ECO:0000256" key="4">
    <source>
        <dbReference type="ARBA" id="ARBA00022960"/>
    </source>
</evidence>
<protein>
    <recommendedName>
        <fullName evidence="9">L,D-TPase catalytic domain-containing protein</fullName>
    </recommendedName>
</protein>
<dbReference type="SUPFAM" id="SSF47090">
    <property type="entry name" value="PGBD-like"/>
    <property type="match status" value="1"/>
</dbReference>
<keyword evidence="8" id="KW-0732">Signal</keyword>
<dbReference type="Gene3D" id="1.10.101.10">
    <property type="entry name" value="PGBD-like superfamily/PGBD"/>
    <property type="match status" value="1"/>
</dbReference>
<keyword evidence="11" id="KW-1185">Reference proteome</keyword>
<dbReference type="AlphaFoldDB" id="A0A7W6J8D8"/>
<evidence type="ECO:0000256" key="2">
    <source>
        <dbReference type="ARBA" id="ARBA00005992"/>
    </source>
</evidence>
<dbReference type="InterPro" id="IPR038063">
    <property type="entry name" value="Transpep_catalytic_dom"/>
</dbReference>
<organism evidence="10 11">
    <name type="scientific">Gellertiella hungarica</name>
    <dbReference type="NCBI Taxonomy" id="1572859"/>
    <lineage>
        <taxon>Bacteria</taxon>
        <taxon>Pseudomonadati</taxon>
        <taxon>Pseudomonadota</taxon>
        <taxon>Alphaproteobacteria</taxon>
        <taxon>Hyphomicrobiales</taxon>
        <taxon>Rhizobiaceae</taxon>
        <taxon>Gellertiella</taxon>
    </lineage>
</organism>
<evidence type="ECO:0000313" key="11">
    <source>
        <dbReference type="Proteomes" id="UP000528286"/>
    </source>
</evidence>
<dbReference type="GO" id="GO:0018104">
    <property type="term" value="P:peptidoglycan-protein cross-linking"/>
    <property type="evidence" value="ECO:0007669"/>
    <property type="project" value="TreeGrafter"/>
</dbReference>
<dbReference type="GO" id="GO:0005576">
    <property type="term" value="C:extracellular region"/>
    <property type="evidence" value="ECO:0007669"/>
    <property type="project" value="TreeGrafter"/>
</dbReference>
<comment type="similarity">
    <text evidence="2">Belongs to the YkuD family.</text>
</comment>
<evidence type="ECO:0000256" key="6">
    <source>
        <dbReference type="ARBA" id="ARBA00023316"/>
    </source>
</evidence>
<keyword evidence="6 7" id="KW-0961">Cell wall biogenesis/degradation</keyword>
<feature type="active site" description="Nucleophile" evidence="7">
    <location>
        <position position="113"/>
    </location>
</feature>
<sequence length="408" mass="43755">MLYRLVVGLGTALLLTAPAHAGSSRALAIVVSRDNQSLAVYDGDKVVATSNVSTGKPGHSTPTGIFTVIEKKKYHESNLYDSAPMPFMQRITWSGVALHESKSVPRRPASHGCVRLPHGFAKELYGMTDMGVPVIIADEALVPQALLHPFLFKPERPSGGDTLLSDAELRLSPISDFLKPTEVALNEASIAPPREAKQDEDKALRILVTRRGLSETIKDVQAALNGLGFSAGEPDGRLGRNTIAAINAFKLTRDMPVKGNVLTEEVVDAIFKAAGKERPPEGQIYVRRNFKPLFDAPVVIAEPEVALGTHVMQLRDMNAATGAAEWYGMTVPDGLSAATRKRLGIASDALSLQETMNRIRIPDAVRERIEAELTAGSLITITDGGLGQETGTEGTDFITLTHPPKSGG</sequence>
<dbReference type="Gene3D" id="2.40.440.10">
    <property type="entry name" value="L,D-transpeptidase catalytic domain-like"/>
    <property type="match status" value="1"/>
</dbReference>
<accession>A0A7W6J8D8</accession>
<keyword evidence="3" id="KW-0808">Transferase</keyword>
<feature type="chain" id="PRO_5030684688" description="L,D-TPase catalytic domain-containing protein" evidence="8">
    <location>
        <begin position="22"/>
        <end position="408"/>
    </location>
</feature>
<dbReference type="Pfam" id="PF03734">
    <property type="entry name" value="YkuD"/>
    <property type="match status" value="1"/>
</dbReference>
<evidence type="ECO:0000256" key="1">
    <source>
        <dbReference type="ARBA" id="ARBA00004752"/>
    </source>
</evidence>
<feature type="signal peptide" evidence="8">
    <location>
        <begin position="1"/>
        <end position="21"/>
    </location>
</feature>
<dbReference type="SUPFAM" id="SSF141523">
    <property type="entry name" value="L,D-transpeptidase catalytic domain-like"/>
    <property type="match status" value="1"/>
</dbReference>
<dbReference type="GO" id="GO:0008360">
    <property type="term" value="P:regulation of cell shape"/>
    <property type="evidence" value="ECO:0007669"/>
    <property type="project" value="UniProtKB-UniRule"/>
</dbReference>
<name>A0A7W6J8D8_9HYPH</name>